<dbReference type="InterPro" id="IPR036779">
    <property type="entry name" value="LysM_dom_sf"/>
</dbReference>
<protein>
    <recommendedName>
        <fullName evidence="6">LysM domain-containing protein</fullName>
    </recommendedName>
</protein>
<proteinExistence type="inferred from homology"/>
<organism evidence="7 8">
    <name type="scientific">Trichoderma harzianum</name>
    <name type="common">Hypocrea lixii</name>
    <dbReference type="NCBI Taxonomy" id="5544"/>
    <lineage>
        <taxon>Eukaryota</taxon>
        <taxon>Fungi</taxon>
        <taxon>Dikarya</taxon>
        <taxon>Ascomycota</taxon>
        <taxon>Pezizomycotina</taxon>
        <taxon>Sordariomycetes</taxon>
        <taxon>Hypocreomycetidae</taxon>
        <taxon>Hypocreales</taxon>
        <taxon>Hypocreaceae</taxon>
        <taxon>Trichoderma</taxon>
    </lineage>
</organism>
<comment type="caution">
    <text evidence="7">The sequence shown here is derived from an EMBL/GenBank/DDBJ whole genome shotgun (WGS) entry which is preliminary data.</text>
</comment>
<sequence length="277" mass="29095">MMAPTFLKVGLLLLSQLHLTWAMILPRHQLVSCIGTNPAGAGDTCTSFASKWQLDEKLFVSLNPDINCSNLVAGQNYCVVGSFLPAPTTSPTVIPRAPATPSLVSNQPQETGRIAGCAHTETAKDKETCDSFGQFGLDRAAFKALNPKINADCTNLIAGELYCVRASSSGDSSIATSSSSSSIATSAQTTLTTVTTMTTVTKTTATSSGNSVPTSSMNPQPGIADNCKDHARVRPTDTCYSIAQRKGTTSDIIMKLNSGVGSKCEKLWAGYDVCVLV</sequence>
<evidence type="ECO:0000256" key="1">
    <source>
        <dbReference type="ARBA" id="ARBA00022669"/>
    </source>
</evidence>
<feature type="compositionally biased region" description="Polar residues" evidence="4">
    <location>
        <begin position="209"/>
        <end position="219"/>
    </location>
</feature>
<evidence type="ECO:0000256" key="5">
    <source>
        <dbReference type="SAM" id="SignalP"/>
    </source>
</evidence>
<dbReference type="Gene3D" id="3.10.350.10">
    <property type="entry name" value="LysM domain"/>
    <property type="match status" value="3"/>
</dbReference>
<dbReference type="SUPFAM" id="SSF54106">
    <property type="entry name" value="LysM domain"/>
    <property type="match status" value="1"/>
</dbReference>
<feature type="signal peptide" evidence="5">
    <location>
        <begin position="1"/>
        <end position="22"/>
    </location>
</feature>
<feature type="domain" description="LysM" evidence="6">
    <location>
        <begin position="35"/>
        <end position="79"/>
    </location>
</feature>
<evidence type="ECO:0000256" key="4">
    <source>
        <dbReference type="SAM" id="MobiDB-lite"/>
    </source>
</evidence>
<keyword evidence="5" id="KW-0732">Signal</keyword>
<dbReference type="CDD" id="cd00118">
    <property type="entry name" value="LysM"/>
    <property type="match status" value="2"/>
</dbReference>
<evidence type="ECO:0000256" key="2">
    <source>
        <dbReference type="ARBA" id="ARBA00023026"/>
    </source>
</evidence>
<dbReference type="PANTHER" id="PTHR34997:SF1">
    <property type="entry name" value="PEPTIDOGLYCAN-BINDING LYSIN DOMAIN"/>
    <property type="match status" value="1"/>
</dbReference>
<gene>
    <name evidence="7" type="ORF">THARTR1_08718</name>
</gene>
<evidence type="ECO:0000313" key="7">
    <source>
        <dbReference type="EMBL" id="PNP50602.1"/>
    </source>
</evidence>
<dbReference type="GO" id="GO:0008061">
    <property type="term" value="F:chitin binding"/>
    <property type="evidence" value="ECO:0007669"/>
    <property type="project" value="UniProtKB-KW"/>
</dbReference>
<accession>A0A2K0TYI9</accession>
<dbReference type="InterPro" id="IPR052210">
    <property type="entry name" value="LysM1-like"/>
</dbReference>
<dbReference type="PANTHER" id="PTHR34997">
    <property type="entry name" value="AM15"/>
    <property type="match status" value="1"/>
</dbReference>
<dbReference type="InterPro" id="IPR018392">
    <property type="entry name" value="LysM"/>
</dbReference>
<evidence type="ECO:0000313" key="8">
    <source>
        <dbReference type="Proteomes" id="UP000236290"/>
    </source>
</evidence>
<comment type="similarity">
    <text evidence="3">Belongs to the secreted LysM effector family.</text>
</comment>
<evidence type="ECO:0000259" key="6">
    <source>
        <dbReference type="PROSITE" id="PS51782"/>
    </source>
</evidence>
<keyword evidence="2" id="KW-0843">Virulence</keyword>
<feature type="domain" description="LysM" evidence="6">
    <location>
        <begin position="229"/>
        <end position="275"/>
    </location>
</feature>
<reference evidence="7 8" key="1">
    <citation type="submission" date="2017-02" db="EMBL/GenBank/DDBJ databases">
        <title>Genomes of Trichoderma spp. with biocontrol activity.</title>
        <authorList>
            <person name="Gardiner D."/>
            <person name="Kazan K."/>
            <person name="Vos C."/>
            <person name="Harvey P."/>
        </authorList>
    </citation>
    <scope>NUCLEOTIDE SEQUENCE [LARGE SCALE GENOMIC DNA]</scope>
    <source>
        <strain evidence="7 8">Tr1</strain>
    </source>
</reference>
<dbReference type="OrthoDB" id="2281372at2759"/>
<dbReference type="AlphaFoldDB" id="A0A2K0TYI9"/>
<keyword evidence="1" id="KW-0147">Chitin-binding</keyword>
<dbReference type="PROSITE" id="PS51782">
    <property type="entry name" value="LYSM"/>
    <property type="match status" value="2"/>
</dbReference>
<dbReference type="Proteomes" id="UP000236290">
    <property type="component" value="Unassembled WGS sequence"/>
</dbReference>
<feature type="region of interest" description="Disordered" evidence="4">
    <location>
        <begin position="204"/>
        <end position="229"/>
    </location>
</feature>
<evidence type="ECO:0000256" key="3">
    <source>
        <dbReference type="ARBA" id="ARBA00044955"/>
    </source>
</evidence>
<feature type="chain" id="PRO_5014367956" description="LysM domain-containing protein" evidence="5">
    <location>
        <begin position="23"/>
        <end position="277"/>
    </location>
</feature>
<dbReference type="Pfam" id="PF01476">
    <property type="entry name" value="LysM"/>
    <property type="match status" value="2"/>
</dbReference>
<dbReference type="EMBL" id="MTYI01000150">
    <property type="protein sequence ID" value="PNP50602.1"/>
    <property type="molecule type" value="Genomic_DNA"/>
</dbReference>
<dbReference type="SMART" id="SM00257">
    <property type="entry name" value="LysM"/>
    <property type="match status" value="2"/>
</dbReference>
<name>A0A2K0TYI9_TRIHA</name>